<dbReference type="PROSITE" id="PS51898">
    <property type="entry name" value="TYR_RECOMBINASE"/>
    <property type="match status" value="1"/>
</dbReference>
<dbReference type="SUPFAM" id="SSF56349">
    <property type="entry name" value="DNA breaking-rejoining enzymes"/>
    <property type="match status" value="1"/>
</dbReference>
<evidence type="ECO:0000256" key="1">
    <source>
        <dbReference type="ARBA" id="ARBA00023172"/>
    </source>
</evidence>
<name>A0A1I1QCT6_9GAMM</name>
<dbReference type="InterPro" id="IPR011010">
    <property type="entry name" value="DNA_brk_join_enz"/>
</dbReference>
<gene>
    <name evidence="3" type="ORF">SAMN02745724_03768</name>
</gene>
<dbReference type="RefSeq" id="WP_091988195.1">
    <property type="nucleotide sequence ID" value="NZ_FOLO01000038.1"/>
</dbReference>
<dbReference type="InterPro" id="IPR013762">
    <property type="entry name" value="Integrase-like_cat_sf"/>
</dbReference>
<dbReference type="STRING" id="1123010.SAMN02745724_03768"/>
<reference evidence="3 4" key="1">
    <citation type="submission" date="2016-10" db="EMBL/GenBank/DDBJ databases">
        <authorList>
            <person name="de Groot N.N."/>
        </authorList>
    </citation>
    <scope>NUCLEOTIDE SEQUENCE [LARGE SCALE GENOMIC DNA]</scope>
    <source>
        <strain evidence="3 4">DSM 6059</strain>
    </source>
</reference>
<accession>A0A1I1QCT6</accession>
<dbReference type="Proteomes" id="UP000198862">
    <property type="component" value="Unassembled WGS sequence"/>
</dbReference>
<dbReference type="AlphaFoldDB" id="A0A1I1QCT6"/>
<evidence type="ECO:0000259" key="2">
    <source>
        <dbReference type="PROSITE" id="PS51898"/>
    </source>
</evidence>
<dbReference type="InterPro" id="IPR002104">
    <property type="entry name" value="Integrase_catalytic"/>
</dbReference>
<sequence>MAIDDELQESSNEYYEFLAESFNGIIVNPNTSLKDKLIQNENKDFLISENSYFREERWNLLERNNFITKQVLFNSDISGSNFLKKCITYYYIPDFNPYNTIRSFESTVTFSNAHVLVEKYLFEFNCLSMTPEHILIITADMINRALDKARDQGAQRHYTFLFSYICFWISLSQENLLPESVQLDVQLKKIDTKARRIDIQNEIVRRSEGWSSYSEDDLETMLNYASFWCDKALPNIIVASQYANELGLYDKNHKEYLRSQGDKTFEDLFGFEIDGKKIIGYTKSIRNITSGVNKYKYEQCCYGWRSNLKASLDNVRDGIYIIYSLLTGLRRKEIGVLEFKDVFYESSSREWRLDITRFKTSLDPNYFGDSDSIPLPAYLGELVSDFYELKNYFGEIENELIFATSTGKGIYVENVERLIGNINIRLRKKLKLDQMHSHKSRKTIAEILINRSEKNIDLIRLLFGHHSYAMTLKYIARNPYLVEAIASTLEIHFTEEFSSIISGIINKKIYSQQNLNCPELKDGNETLFKGKVIKIAIFEYISYLLKNGQPIFISKTLVGAYCFNLDPITSKSTLPCIINDTSKLKPNPNNCKLGCPKLLFNEKGVKNIEDNIEYYSDLLSEHSSLLTKAQKIDITKKISINRSQLLKIMTHNETNHKERITRGC</sequence>
<protein>
    <submittedName>
        <fullName evidence="3">Phage integrase family protein</fullName>
    </submittedName>
</protein>
<dbReference type="GO" id="GO:0015074">
    <property type="term" value="P:DNA integration"/>
    <property type="evidence" value="ECO:0007669"/>
    <property type="project" value="InterPro"/>
</dbReference>
<evidence type="ECO:0000313" key="4">
    <source>
        <dbReference type="Proteomes" id="UP000198862"/>
    </source>
</evidence>
<dbReference type="Pfam" id="PF00589">
    <property type="entry name" value="Phage_integrase"/>
    <property type="match status" value="1"/>
</dbReference>
<proteinExistence type="predicted"/>
<feature type="domain" description="Tyr recombinase" evidence="2">
    <location>
        <begin position="291"/>
        <end position="487"/>
    </location>
</feature>
<keyword evidence="1" id="KW-0233">DNA recombination</keyword>
<dbReference type="EMBL" id="FOLO01000038">
    <property type="protein sequence ID" value="SFD17638.1"/>
    <property type="molecule type" value="Genomic_DNA"/>
</dbReference>
<dbReference type="OrthoDB" id="8767990at2"/>
<organism evidence="3 4">
    <name type="scientific">Pseudoalteromonas denitrificans DSM 6059</name>
    <dbReference type="NCBI Taxonomy" id="1123010"/>
    <lineage>
        <taxon>Bacteria</taxon>
        <taxon>Pseudomonadati</taxon>
        <taxon>Pseudomonadota</taxon>
        <taxon>Gammaproteobacteria</taxon>
        <taxon>Alteromonadales</taxon>
        <taxon>Pseudoalteromonadaceae</taxon>
        <taxon>Pseudoalteromonas</taxon>
    </lineage>
</organism>
<dbReference type="GO" id="GO:0003677">
    <property type="term" value="F:DNA binding"/>
    <property type="evidence" value="ECO:0007669"/>
    <property type="project" value="InterPro"/>
</dbReference>
<dbReference type="Gene3D" id="1.10.443.10">
    <property type="entry name" value="Intergrase catalytic core"/>
    <property type="match status" value="1"/>
</dbReference>
<keyword evidence="4" id="KW-1185">Reference proteome</keyword>
<evidence type="ECO:0000313" key="3">
    <source>
        <dbReference type="EMBL" id="SFD17638.1"/>
    </source>
</evidence>
<dbReference type="GO" id="GO:0006310">
    <property type="term" value="P:DNA recombination"/>
    <property type="evidence" value="ECO:0007669"/>
    <property type="project" value="UniProtKB-KW"/>
</dbReference>